<dbReference type="Pfam" id="PF00708">
    <property type="entry name" value="Acylphosphatase"/>
    <property type="match status" value="1"/>
</dbReference>
<dbReference type="STRING" id="1423740.FC36_GL000577"/>
<evidence type="ECO:0000256" key="1">
    <source>
        <dbReference type="ARBA" id="ARBA00005614"/>
    </source>
</evidence>
<sequence length="94" mass="10691">MEKAYQLYVYGHVQGVGFRYLTKMLADQLKLSGMVKNLPDSRVYIEIQGPSLTVSQFISAIKSNPSPAGRVDQVDIKPLALDKKRQDFVIYYYS</sequence>
<dbReference type="InterPro" id="IPR001792">
    <property type="entry name" value="Acylphosphatase-like_dom"/>
</dbReference>
<evidence type="ECO:0000313" key="8">
    <source>
        <dbReference type="EMBL" id="KRL85207.1"/>
    </source>
</evidence>
<evidence type="ECO:0000256" key="5">
    <source>
        <dbReference type="PROSITE-ProRule" id="PRU00520"/>
    </source>
</evidence>
<accession>A0A0R1TVH5</accession>
<comment type="catalytic activity">
    <reaction evidence="4 5">
        <text>an acyl phosphate + H2O = a carboxylate + phosphate + H(+)</text>
        <dbReference type="Rhea" id="RHEA:14965"/>
        <dbReference type="ChEBI" id="CHEBI:15377"/>
        <dbReference type="ChEBI" id="CHEBI:15378"/>
        <dbReference type="ChEBI" id="CHEBI:29067"/>
        <dbReference type="ChEBI" id="CHEBI:43474"/>
        <dbReference type="ChEBI" id="CHEBI:59918"/>
        <dbReference type="EC" id="3.6.1.7"/>
    </reaction>
</comment>
<comment type="caution">
    <text evidence="8">The sequence shown here is derived from an EMBL/GenBank/DDBJ whole genome shotgun (WGS) entry which is preliminary data.</text>
</comment>
<proteinExistence type="inferred from homology"/>
<dbReference type="RefSeq" id="WP_023858884.1">
    <property type="nucleotide sequence ID" value="NZ_AZFH01000001.1"/>
</dbReference>
<feature type="domain" description="Acylphosphatase-like" evidence="7">
    <location>
        <begin position="4"/>
        <end position="92"/>
    </location>
</feature>
<dbReference type="PANTHER" id="PTHR47268:SF4">
    <property type="entry name" value="ACYLPHOSPHATASE"/>
    <property type="match status" value="1"/>
</dbReference>
<dbReference type="EMBL" id="AZFH01000001">
    <property type="protein sequence ID" value="KRL85207.1"/>
    <property type="molecule type" value="Genomic_DNA"/>
</dbReference>
<name>A0A0R1TVH5_9LACO</name>
<evidence type="ECO:0000313" key="9">
    <source>
        <dbReference type="Proteomes" id="UP000051048"/>
    </source>
</evidence>
<dbReference type="Proteomes" id="UP000051048">
    <property type="component" value="Unassembled WGS sequence"/>
</dbReference>
<dbReference type="InterPro" id="IPR036046">
    <property type="entry name" value="Acylphosphatase-like_dom_sf"/>
</dbReference>
<dbReference type="Gene3D" id="3.30.70.100">
    <property type="match status" value="1"/>
</dbReference>
<reference evidence="8 9" key="1">
    <citation type="journal article" date="2015" name="Genome Announc.">
        <title>Expanding the biotechnology potential of lactobacilli through comparative genomics of 213 strains and associated genera.</title>
        <authorList>
            <person name="Sun Z."/>
            <person name="Harris H.M."/>
            <person name="McCann A."/>
            <person name="Guo C."/>
            <person name="Argimon S."/>
            <person name="Zhang W."/>
            <person name="Yang X."/>
            <person name="Jeffery I.B."/>
            <person name="Cooney J.C."/>
            <person name="Kagawa T.F."/>
            <person name="Liu W."/>
            <person name="Song Y."/>
            <person name="Salvetti E."/>
            <person name="Wrobel A."/>
            <person name="Rasinkangas P."/>
            <person name="Parkhill J."/>
            <person name="Rea M.C."/>
            <person name="O'Sullivan O."/>
            <person name="Ritari J."/>
            <person name="Douillard F.P."/>
            <person name="Paul Ross R."/>
            <person name="Yang R."/>
            <person name="Briner A.E."/>
            <person name="Felis G.E."/>
            <person name="de Vos W.M."/>
            <person name="Barrangou R."/>
            <person name="Klaenhammer T.R."/>
            <person name="Caufield P.W."/>
            <person name="Cui Y."/>
            <person name="Zhang H."/>
            <person name="O'Toole P.W."/>
        </authorList>
    </citation>
    <scope>NUCLEOTIDE SEQUENCE [LARGE SCALE GENOMIC DNA]</scope>
    <source>
        <strain evidence="8 9">DSM 15833</strain>
    </source>
</reference>
<organism evidence="8 9">
    <name type="scientific">Ligilactobacillus equi DSM 15833 = JCM 10991</name>
    <dbReference type="NCBI Taxonomy" id="1423740"/>
    <lineage>
        <taxon>Bacteria</taxon>
        <taxon>Bacillati</taxon>
        <taxon>Bacillota</taxon>
        <taxon>Bacilli</taxon>
        <taxon>Lactobacillales</taxon>
        <taxon>Lactobacillaceae</taxon>
        <taxon>Ligilactobacillus</taxon>
    </lineage>
</organism>
<dbReference type="InterPro" id="IPR017968">
    <property type="entry name" value="Acylphosphatase_CS"/>
</dbReference>
<comment type="similarity">
    <text evidence="1 6">Belongs to the acylphosphatase family.</text>
</comment>
<dbReference type="PROSITE" id="PS00150">
    <property type="entry name" value="ACYLPHOSPHATASE_1"/>
    <property type="match status" value="1"/>
</dbReference>
<feature type="active site" evidence="5">
    <location>
        <position position="19"/>
    </location>
</feature>
<dbReference type="SUPFAM" id="SSF54975">
    <property type="entry name" value="Acylphosphatase/BLUF domain-like"/>
    <property type="match status" value="1"/>
</dbReference>
<evidence type="ECO:0000256" key="2">
    <source>
        <dbReference type="ARBA" id="ARBA00012150"/>
    </source>
</evidence>
<evidence type="ECO:0000256" key="6">
    <source>
        <dbReference type="RuleBase" id="RU004168"/>
    </source>
</evidence>
<dbReference type="AlphaFoldDB" id="A0A0R1TVH5"/>
<evidence type="ECO:0000256" key="3">
    <source>
        <dbReference type="ARBA" id="ARBA00015991"/>
    </source>
</evidence>
<dbReference type="PATRIC" id="fig|1423740.3.peg.623"/>
<evidence type="ECO:0000259" key="7">
    <source>
        <dbReference type="PROSITE" id="PS51160"/>
    </source>
</evidence>
<feature type="active site" evidence="5">
    <location>
        <position position="37"/>
    </location>
</feature>
<dbReference type="InterPro" id="IPR020456">
    <property type="entry name" value="Acylphosphatase"/>
</dbReference>
<dbReference type="EC" id="3.6.1.7" evidence="2 5"/>
<gene>
    <name evidence="8" type="ORF">FC36_GL000577</name>
</gene>
<dbReference type="PROSITE" id="PS51160">
    <property type="entry name" value="ACYLPHOSPHATASE_3"/>
    <property type="match status" value="1"/>
</dbReference>
<dbReference type="OrthoDB" id="9808093at2"/>
<dbReference type="PANTHER" id="PTHR47268">
    <property type="entry name" value="ACYLPHOSPHATASE"/>
    <property type="match status" value="1"/>
</dbReference>
<dbReference type="GO" id="GO:0003998">
    <property type="term" value="F:acylphosphatase activity"/>
    <property type="evidence" value="ECO:0007669"/>
    <property type="project" value="UniProtKB-EC"/>
</dbReference>
<protein>
    <recommendedName>
        <fullName evidence="3 5">acylphosphatase</fullName>
        <ecNumber evidence="2 5">3.6.1.7</ecNumber>
    </recommendedName>
</protein>
<keyword evidence="5" id="KW-0378">Hydrolase</keyword>
<evidence type="ECO:0000256" key="4">
    <source>
        <dbReference type="ARBA" id="ARBA00047645"/>
    </source>
</evidence>